<dbReference type="Pfam" id="PF00126">
    <property type="entry name" value="HTH_1"/>
    <property type="match status" value="1"/>
</dbReference>
<keyword evidence="4" id="KW-0804">Transcription</keyword>
<dbReference type="RefSeq" id="WP_146384409.1">
    <property type="nucleotide sequence ID" value="NZ_VOHK01000001.1"/>
</dbReference>
<evidence type="ECO:0000256" key="4">
    <source>
        <dbReference type="ARBA" id="ARBA00023163"/>
    </source>
</evidence>
<name>A0A5C5UA92_9GAMM</name>
<dbReference type="EMBL" id="VOHK01000001">
    <property type="protein sequence ID" value="TWT23321.1"/>
    <property type="molecule type" value="Genomic_DNA"/>
</dbReference>
<evidence type="ECO:0000313" key="6">
    <source>
        <dbReference type="EMBL" id="TWT23321.1"/>
    </source>
</evidence>
<organism evidence="6 7">
    <name type="scientific">Luteimonas marina</name>
    <dbReference type="NCBI Taxonomy" id="488485"/>
    <lineage>
        <taxon>Bacteria</taxon>
        <taxon>Pseudomonadati</taxon>
        <taxon>Pseudomonadota</taxon>
        <taxon>Gammaproteobacteria</taxon>
        <taxon>Lysobacterales</taxon>
        <taxon>Lysobacteraceae</taxon>
        <taxon>Luteimonas</taxon>
    </lineage>
</organism>
<keyword evidence="3" id="KW-0238">DNA-binding</keyword>
<dbReference type="SUPFAM" id="SSF46785">
    <property type="entry name" value="Winged helix' DNA-binding domain"/>
    <property type="match status" value="1"/>
</dbReference>
<gene>
    <name evidence="6" type="ORF">FQY83_01330</name>
</gene>
<accession>A0A5C5UA92</accession>
<protein>
    <submittedName>
        <fullName evidence="6">LysR family transcriptional regulator</fullName>
    </submittedName>
</protein>
<dbReference type="InterPro" id="IPR000847">
    <property type="entry name" value="LysR_HTH_N"/>
</dbReference>
<dbReference type="SUPFAM" id="SSF53850">
    <property type="entry name" value="Periplasmic binding protein-like II"/>
    <property type="match status" value="1"/>
</dbReference>
<dbReference type="FunFam" id="1.10.10.10:FF:000001">
    <property type="entry name" value="LysR family transcriptional regulator"/>
    <property type="match status" value="1"/>
</dbReference>
<dbReference type="PANTHER" id="PTHR30537">
    <property type="entry name" value="HTH-TYPE TRANSCRIPTIONAL REGULATOR"/>
    <property type="match status" value="1"/>
</dbReference>
<dbReference type="InterPro" id="IPR005119">
    <property type="entry name" value="LysR_subst-bd"/>
</dbReference>
<sequence length="308" mass="33912">MSRHLDDLMLGTLELFCLAAEHGSFVAAARRAGVTPAAVSRTIARLESRLGTRLFARTTRRIRLTEQGEAYYARCRQALTQLVEAERELSGRQVRPGGTIRISLPTPLAHLRILPLLPEFRQRYPDVALDVHVSNRNIDFVAEGFDLAVRGRNPPDSGLVARRLLDDPLVVVAAPGYLADAGTPATLEDLAGHECIQFDLPSSGQRVPWLFRREGVDVDVPAGGGLRCSDDLLATITLARHGGGLIQVPRFMVEEDLRRGVLVEVMRSHAGRTRSFSLLYPANRHMPLRTRVFIDFLLERIAGTAGSG</sequence>
<dbReference type="AlphaFoldDB" id="A0A5C5UA92"/>
<dbReference type="Pfam" id="PF03466">
    <property type="entry name" value="LysR_substrate"/>
    <property type="match status" value="1"/>
</dbReference>
<dbReference type="InterPro" id="IPR058163">
    <property type="entry name" value="LysR-type_TF_proteobact-type"/>
</dbReference>
<evidence type="ECO:0000256" key="3">
    <source>
        <dbReference type="ARBA" id="ARBA00023125"/>
    </source>
</evidence>
<proteinExistence type="inferred from homology"/>
<dbReference type="GO" id="GO:0003677">
    <property type="term" value="F:DNA binding"/>
    <property type="evidence" value="ECO:0007669"/>
    <property type="project" value="UniProtKB-KW"/>
</dbReference>
<dbReference type="GO" id="GO:0003700">
    <property type="term" value="F:DNA-binding transcription factor activity"/>
    <property type="evidence" value="ECO:0007669"/>
    <property type="project" value="InterPro"/>
</dbReference>
<dbReference type="PRINTS" id="PR00039">
    <property type="entry name" value="HTHLYSR"/>
</dbReference>
<evidence type="ECO:0000313" key="7">
    <source>
        <dbReference type="Proteomes" id="UP000319980"/>
    </source>
</evidence>
<dbReference type="OrthoDB" id="9810065at2"/>
<evidence type="ECO:0000256" key="1">
    <source>
        <dbReference type="ARBA" id="ARBA00009437"/>
    </source>
</evidence>
<evidence type="ECO:0000256" key="2">
    <source>
        <dbReference type="ARBA" id="ARBA00023015"/>
    </source>
</evidence>
<dbReference type="PROSITE" id="PS50931">
    <property type="entry name" value="HTH_LYSR"/>
    <property type="match status" value="1"/>
</dbReference>
<dbReference type="Gene3D" id="3.40.190.290">
    <property type="match status" value="1"/>
</dbReference>
<dbReference type="Proteomes" id="UP000319980">
    <property type="component" value="Unassembled WGS sequence"/>
</dbReference>
<dbReference type="InterPro" id="IPR036388">
    <property type="entry name" value="WH-like_DNA-bd_sf"/>
</dbReference>
<dbReference type="PANTHER" id="PTHR30537:SF5">
    <property type="entry name" value="HTH-TYPE TRANSCRIPTIONAL ACTIVATOR TTDR-RELATED"/>
    <property type="match status" value="1"/>
</dbReference>
<dbReference type="Gene3D" id="1.10.10.10">
    <property type="entry name" value="Winged helix-like DNA-binding domain superfamily/Winged helix DNA-binding domain"/>
    <property type="match status" value="1"/>
</dbReference>
<reference evidence="6 7" key="1">
    <citation type="journal article" date="2008" name="Int. J. Syst. Evol. Microbiol.">
        <title>Luteimonas marina sp. nov., isolated from seawater.</title>
        <authorList>
            <person name="Baik K.S."/>
            <person name="Park S.C."/>
            <person name="Kim M.S."/>
            <person name="Kim E.M."/>
            <person name="Park C."/>
            <person name="Chun J."/>
            <person name="Seong C.N."/>
        </authorList>
    </citation>
    <scope>NUCLEOTIDE SEQUENCE [LARGE SCALE GENOMIC DNA]</scope>
    <source>
        <strain evidence="6 7">FR1330</strain>
    </source>
</reference>
<feature type="domain" description="HTH lysR-type" evidence="5">
    <location>
        <begin position="13"/>
        <end position="65"/>
    </location>
</feature>
<dbReference type="InterPro" id="IPR036390">
    <property type="entry name" value="WH_DNA-bd_sf"/>
</dbReference>
<keyword evidence="7" id="KW-1185">Reference proteome</keyword>
<comment type="similarity">
    <text evidence="1">Belongs to the LysR transcriptional regulatory family.</text>
</comment>
<comment type="caution">
    <text evidence="6">The sequence shown here is derived from an EMBL/GenBank/DDBJ whole genome shotgun (WGS) entry which is preliminary data.</text>
</comment>
<dbReference type="CDD" id="cd08422">
    <property type="entry name" value="PBP2_CrgA_like"/>
    <property type="match status" value="1"/>
</dbReference>
<keyword evidence="2" id="KW-0805">Transcription regulation</keyword>
<evidence type="ECO:0000259" key="5">
    <source>
        <dbReference type="PROSITE" id="PS50931"/>
    </source>
</evidence>